<keyword evidence="4 7" id="KW-0812">Transmembrane</keyword>
<name>A0A657PIU3_9GAMM</name>
<dbReference type="InterPro" id="IPR007498">
    <property type="entry name" value="PqiA-like"/>
</dbReference>
<dbReference type="EMBL" id="MUIE01000437">
    <property type="protein sequence ID" value="OQX32396.1"/>
    <property type="molecule type" value="Genomic_DNA"/>
</dbReference>
<keyword evidence="6 7" id="KW-0472">Membrane</keyword>
<dbReference type="Pfam" id="PF04403">
    <property type="entry name" value="PqiA"/>
    <property type="match status" value="1"/>
</dbReference>
<feature type="transmembrane region" description="Helical" evidence="7">
    <location>
        <begin position="145"/>
        <end position="165"/>
    </location>
</feature>
<comment type="subcellular location">
    <subcellularLocation>
        <location evidence="1">Cell inner membrane</location>
    </subcellularLocation>
</comment>
<evidence type="ECO:0000313" key="8">
    <source>
        <dbReference type="EMBL" id="OQX32396.1"/>
    </source>
</evidence>
<evidence type="ECO:0000256" key="1">
    <source>
        <dbReference type="ARBA" id="ARBA00004533"/>
    </source>
</evidence>
<gene>
    <name evidence="8" type="ORF">B0D84_06310</name>
    <name evidence="9" type="ORF">C3L24_06250</name>
</gene>
<proteinExistence type="predicted"/>
<reference evidence="8 10" key="1">
    <citation type="submission" date="2017-02" db="EMBL/GenBank/DDBJ databases">
        <title>Novel co-symbiosis in the unique lucinid bivalve Phacoides pectinatus.</title>
        <authorList>
            <person name="Lim S.J."/>
            <person name="Davis B.G."/>
            <person name="Gill D.E."/>
            <person name="Engel A.S."/>
            <person name="Anderson L.C."/>
            <person name="Campbell B.J."/>
        </authorList>
    </citation>
    <scope>NUCLEOTIDE SEQUENCE [LARGE SCALE GENOMIC DNA]</scope>
    <source>
        <strain evidence="8">LUC13016_P6</strain>
    </source>
</reference>
<reference evidence="9 11" key="2">
    <citation type="submission" date="2018-01" db="EMBL/GenBank/DDBJ databases">
        <title>Novel co-symbiosis in the lucinid bivalve Phacoides pectinatus.</title>
        <authorList>
            <person name="Lim S.J."/>
            <person name="Davis B.G."/>
            <person name="Gill D.E."/>
            <person name="Engel A.S."/>
            <person name="Anderson L.C."/>
            <person name="Campbell B.J."/>
        </authorList>
    </citation>
    <scope>NUCLEOTIDE SEQUENCE [LARGE SCALE GENOMIC DNA]</scope>
    <source>
        <strain evidence="9">N3_P5</strain>
    </source>
</reference>
<keyword evidence="3" id="KW-0997">Cell inner membrane</keyword>
<comment type="caution">
    <text evidence="8">The sequence shown here is derived from an EMBL/GenBank/DDBJ whole genome shotgun (WGS) entry which is preliminary data.</text>
</comment>
<evidence type="ECO:0000256" key="2">
    <source>
        <dbReference type="ARBA" id="ARBA00022475"/>
    </source>
</evidence>
<dbReference type="EMBL" id="PQCO01000183">
    <property type="protein sequence ID" value="PUE02339.1"/>
    <property type="molecule type" value="Genomic_DNA"/>
</dbReference>
<evidence type="ECO:0000256" key="3">
    <source>
        <dbReference type="ARBA" id="ARBA00022519"/>
    </source>
</evidence>
<evidence type="ECO:0000256" key="7">
    <source>
        <dbReference type="SAM" id="Phobius"/>
    </source>
</evidence>
<keyword evidence="5 7" id="KW-1133">Transmembrane helix</keyword>
<evidence type="ECO:0000256" key="5">
    <source>
        <dbReference type="ARBA" id="ARBA00022989"/>
    </source>
</evidence>
<keyword evidence="2" id="KW-1003">Cell membrane</keyword>
<dbReference type="AlphaFoldDB" id="A0A657PIU3"/>
<evidence type="ECO:0000313" key="9">
    <source>
        <dbReference type="EMBL" id="PUE02339.1"/>
    </source>
</evidence>
<keyword evidence="10" id="KW-1185">Reference proteome</keyword>
<accession>A0A657PIU3</accession>
<dbReference type="PANTHER" id="PTHR30462:SF3">
    <property type="entry name" value="INTERMEMBRANE TRANSPORT PROTEIN PQIA"/>
    <property type="match status" value="1"/>
</dbReference>
<dbReference type="Proteomes" id="UP000250928">
    <property type="component" value="Unassembled WGS sequence"/>
</dbReference>
<evidence type="ECO:0000313" key="11">
    <source>
        <dbReference type="Proteomes" id="UP000250928"/>
    </source>
</evidence>
<evidence type="ECO:0000313" key="10">
    <source>
        <dbReference type="Proteomes" id="UP000243361"/>
    </source>
</evidence>
<dbReference type="Proteomes" id="UP000243361">
    <property type="component" value="Unassembled WGS sequence"/>
</dbReference>
<protein>
    <submittedName>
        <fullName evidence="8">Paraquat-inducible membrane protein A</fullName>
    </submittedName>
</protein>
<evidence type="ECO:0000256" key="6">
    <source>
        <dbReference type="ARBA" id="ARBA00023136"/>
    </source>
</evidence>
<dbReference type="PANTHER" id="PTHR30462">
    <property type="entry name" value="INTERMEMBRANE TRANSPORT PROTEIN PQIB-RELATED"/>
    <property type="match status" value="1"/>
</dbReference>
<organism evidence="8 10">
    <name type="scientific">Candidatus Sedimenticola endophacoides</name>
    <dbReference type="NCBI Taxonomy" id="2548426"/>
    <lineage>
        <taxon>Bacteria</taxon>
        <taxon>Pseudomonadati</taxon>
        <taxon>Pseudomonadota</taxon>
        <taxon>Gammaproteobacteria</taxon>
        <taxon>Chromatiales</taxon>
        <taxon>Sedimenticolaceae</taxon>
        <taxon>Sedimenticola</taxon>
    </lineage>
</organism>
<feature type="transmembrane region" description="Helical" evidence="7">
    <location>
        <begin position="96"/>
        <end position="124"/>
    </location>
</feature>
<feature type="transmembrane region" description="Helical" evidence="7">
    <location>
        <begin position="51"/>
        <end position="76"/>
    </location>
</feature>
<sequence>MWRGPRAIDLGIYACHTCALAVRSRGGENEHCPRCGSHLSFRKPNSLMRSWALLLTAALLYLPANLLPVMRTTYFGGESTDTIMSGVIFFIREGDYLLAAVIFIASVLVPLIKIIALGFLLLSVHTEYRLRRIERIRLYQATEFIGRWSMVDIFVVGLLTALVQMGNLFTIEPGPGATAFALVVIFTILAAMSFDPRIIWDQQWIPTQERAHARDE</sequence>
<evidence type="ECO:0000256" key="4">
    <source>
        <dbReference type="ARBA" id="ARBA00022692"/>
    </source>
</evidence>
<feature type="transmembrane region" description="Helical" evidence="7">
    <location>
        <begin position="177"/>
        <end position="194"/>
    </location>
</feature>
<dbReference type="InterPro" id="IPR051800">
    <property type="entry name" value="PqiA-PqiB_transport"/>
</dbReference>
<dbReference type="GO" id="GO:0005886">
    <property type="term" value="C:plasma membrane"/>
    <property type="evidence" value="ECO:0007669"/>
    <property type="project" value="UniProtKB-SubCell"/>
</dbReference>